<dbReference type="Pfam" id="PF03311">
    <property type="entry name" value="Cornichon"/>
    <property type="match status" value="1"/>
</dbReference>
<keyword evidence="2" id="KW-0812">Transmembrane</keyword>
<name>A0A5N6NU86_9ASTR</name>
<organism evidence="3 4">
    <name type="scientific">Mikania micrantha</name>
    <name type="common">bitter vine</name>
    <dbReference type="NCBI Taxonomy" id="192012"/>
    <lineage>
        <taxon>Eukaryota</taxon>
        <taxon>Viridiplantae</taxon>
        <taxon>Streptophyta</taxon>
        <taxon>Embryophyta</taxon>
        <taxon>Tracheophyta</taxon>
        <taxon>Spermatophyta</taxon>
        <taxon>Magnoliopsida</taxon>
        <taxon>eudicotyledons</taxon>
        <taxon>Gunneridae</taxon>
        <taxon>Pentapetalae</taxon>
        <taxon>asterids</taxon>
        <taxon>campanulids</taxon>
        <taxon>Asterales</taxon>
        <taxon>Asteraceae</taxon>
        <taxon>Asteroideae</taxon>
        <taxon>Heliantheae alliance</taxon>
        <taxon>Eupatorieae</taxon>
        <taxon>Mikania</taxon>
    </lineage>
</organism>
<keyword evidence="4" id="KW-1185">Reference proteome</keyword>
<feature type="transmembrane region" description="Helical" evidence="2">
    <location>
        <begin position="5"/>
        <end position="27"/>
    </location>
</feature>
<feature type="region of interest" description="Disordered" evidence="1">
    <location>
        <begin position="272"/>
        <end position="300"/>
    </location>
</feature>
<dbReference type="GO" id="GO:0051783">
    <property type="term" value="P:regulation of nuclear division"/>
    <property type="evidence" value="ECO:0007669"/>
    <property type="project" value="InterPro"/>
</dbReference>
<evidence type="ECO:0000313" key="4">
    <source>
        <dbReference type="Proteomes" id="UP000326396"/>
    </source>
</evidence>
<evidence type="ECO:0000256" key="1">
    <source>
        <dbReference type="SAM" id="MobiDB-lite"/>
    </source>
</evidence>
<dbReference type="PANTHER" id="PTHR35119:SF1">
    <property type="entry name" value="PROTEIN POLYCHOME"/>
    <property type="match status" value="1"/>
</dbReference>
<dbReference type="AlphaFoldDB" id="A0A5N6NU86"/>
<feature type="region of interest" description="Disordered" evidence="1">
    <location>
        <begin position="423"/>
        <end position="442"/>
    </location>
</feature>
<keyword evidence="2" id="KW-1133">Transmembrane helix</keyword>
<dbReference type="GO" id="GO:0016192">
    <property type="term" value="P:vesicle-mediated transport"/>
    <property type="evidence" value="ECO:0007669"/>
    <property type="project" value="InterPro"/>
</dbReference>
<dbReference type="Proteomes" id="UP000326396">
    <property type="component" value="Linkage Group LG17"/>
</dbReference>
<feature type="transmembrane region" description="Helical" evidence="2">
    <location>
        <begin position="157"/>
        <end position="176"/>
    </location>
</feature>
<dbReference type="InterPro" id="IPR003377">
    <property type="entry name" value="Cornichon"/>
</dbReference>
<gene>
    <name evidence="3" type="ORF">E3N88_17481</name>
</gene>
<feature type="transmembrane region" description="Helical" evidence="2">
    <location>
        <begin position="114"/>
        <end position="137"/>
    </location>
</feature>
<feature type="transmembrane region" description="Helical" evidence="2">
    <location>
        <begin position="57"/>
        <end position="82"/>
    </location>
</feature>
<sequence>MAWEVILWVIFFIMNVALIASNLYQIVCLTDLEADYMNPYDSSARINAVVIPEMIVHGVWCCLFLLTGHWFMFLLALPIMIYNTMLYSKRRHLIDVTEVFRSIDTEKKYRIVKLAFYLLLFVLVIIGMVIAIVNNLIDDDDEVLHGSPQHLQEQRVFTIVHLIVIKICSSVSILQFQRLTMPEARDRLSRLNDRVAETYMPRRLSNGTLTVLSDNDDGERSHRRTPFRWGATPLTGDGSGQLTGEALSARTRNGGVSGRGLFGTPVTAYRRGVRNQNTPPAGGSFRRGRGGRSGSHSVLPSWYPRTPLRDITHVVRAIERRRMHMGDGEGQILRSPIPHPLMHHQTAGQDPSPLGVQLEHEASLVTPKPKLALKTLGKVPLILNVIANQDEGDSELTPQKKLLNSIDIVEKVVLEELNRLKRTPSAQKAEREKKVRTLMSMR</sequence>
<dbReference type="OrthoDB" id="434393at2759"/>
<feature type="region of interest" description="Disordered" evidence="1">
    <location>
        <begin position="210"/>
        <end position="240"/>
    </location>
</feature>
<proteinExistence type="predicted"/>
<comment type="caution">
    <text evidence="3">The sequence shown here is derived from an EMBL/GenBank/DDBJ whole genome shotgun (WGS) entry which is preliminary data.</text>
</comment>
<dbReference type="GO" id="GO:0005634">
    <property type="term" value="C:nucleus"/>
    <property type="evidence" value="ECO:0007669"/>
    <property type="project" value="InterPro"/>
</dbReference>
<dbReference type="SMART" id="SM01398">
    <property type="entry name" value="Cornichon"/>
    <property type="match status" value="1"/>
</dbReference>
<dbReference type="PANTHER" id="PTHR35119">
    <property type="entry name" value="PROTEIN POLYCHOME"/>
    <property type="match status" value="1"/>
</dbReference>
<dbReference type="InterPro" id="IPR034590">
    <property type="entry name" value="POLYCHOME/GIG1"/>
</dbReference>
<evidence type="ECO:0000256" key="2">
    <source>
        <dbReference type="SAM" id="Phobius"/>
    </source>
</evidence>
<reference evidence="3 4" key="1">
    <citation type="submission" date="2019-05" db="EMBL/GenBank/DDBJ databases">
        <title>Mikania micrantha, genome provides insights into the molecular mechanism of rapid growth.</title>
        <authorList>
            <person name="Liu B."/>
        </authorList>
    </citation>
    <scope>NUCLEOTIDE SEQUENCE [LARGE SCALE GENOMIC DNA]</scope>
    <source>
        <strain evidence="3">NLD-2019</strain>
        <tissue evidence="3">Leaf</tissue>
    </source>
</reference>
<protein>
    <submittedName>
        <fullName evidence="3">Uncharacterized protein</fullName>
    </submittedName>
</protein>
<keyword evidence="2" id="KW-0472">Membrane</keyword>
<dbReference type="EMBL" id="SZYD01000009">
    <property type="protein sequence ID" value="KAD5317535.1"/>
    <property type="molecule type" value="Genomic_DNA"/>
</dbReference>
<accession>A0A5N6NU86</accession>
<evidence type="ECO:0000313" key="3">
    <source>
        <dbReference type="EMBL" id="KAD5317535.1"/>
    </source>
</evidence>